<reference evidence="2 3" key="1">
    <citation type="submission" date="2020-06" db="EMBL/GenBank/DDBJ databases">
        <title>Genome mining for natural products.</title>
        <authorList>
            <person name="Zhang B."/>
            <person name="Shi J."/>
            <person name="Ge H."/>
        </authorList>
    </citation>
    <scope>NUCLEOTIDE SEQUENCE [LARGE SCALE GENOMIC DNA]</scope>
    <source>
        <strain evidence="2 3">NA02069</strain>
    </source>
</reference>
<evidence type="ECO:0000313" key="2">
    <source>
        <dbReference type="EMBL" id="QKZ19860.1"/>
    </source>
</evidence>
<dbReference type="EMBL" id="CP056041">
    <property type="protein sequence ID" value="QKZ19860.1"/>
    <property type="molecule type" value="Genomic_DNA"/>
</dbReference>
<evidence type="ECO:0000256" key="1">
    <source>
        <dbReference type="SAM" id="Phobius"/>
    </source>
</evidence>
<dbReference type="Proteomes" id="UP000509418">
    <property type="component" value="Chromosome"/>
</dbReference>
<keyword evidence="1" id="KW-0812">Transmembrane</keyword>
<dbReference type="RefSeq" id="WP_176576097.1">
    <property type="nucleotide sequence ID" value="NZ_CBDRGH010000040.1"/>
</dbReference>
<name>A0A7H8TCZ4_STRCX</name>
<organism evidence="2 3">
    <name type="scientific">Streptomyces chartreusis</name>
    <dbReference type="NCBI Taxonomy" id="1969"/>
    <lineage>
        <taxon>Bacteria</taxon>
        <taxon>Bacillati</taxon>
        <taxon>Actinomycetota</taxon>
        <taxon>Actinomycetes</taxon>
        <taxon>Kitasatosporales</taxon>
        <taxon>Streptomycetaceae</taxon>
        <taxon>Streptomyces</taxon>
    </lineage>
</organism>
<protein>
    <submittedName>
        <fullName evidence="2">Uncharacterized protein</fullName>
    </submittedName>
</protein>
<evidence type="ECO:0000313" key="3">
    <source>
        <dbReference type="Proteomes" id="UP000509418"/>
    </source>
</evidence>
<sequence>MSGTQGGAGAARGRTKWWIVAAITAVPALLLAGFVAMVAVWVVSDDELSRSGPEKVPCADALRFGGAALPDGAQAVGACEVQGFQDIHYSGAFRMPRADVRDWLTSTYPDAGAPETQFCAFSDVDLCLDVDLAGHEPPVDAHAVRVDVVYEDGGTALVRFAAFTL</sequence>
<feature type="transmembrane region" description="Helical" evidence="1">
    <location>
        <begin position="17"/>
        <end position="43"/>
    </location>
</feature>
<keyword evidence="1" id="KW-0472">Membrane</keyword>
<keyword evidence="1" id="KW-1133">Transmembrane helix</keyword>
<dbReference type="AlphaFoldDB" id="A0A7H8TCZ4"/>
<keyword evidence="3" id="KW-1185">Reference proteome</keyword>
<proteinExistence type="predicted"/>
<gene>
    <name evidence="2" type="ORF">HUT05_22335</name>
</gene>
<accession>A0A7H8TCZ4</accession>